<feature type="domain" description="NFAM1 Ig-like" evidence="3">
    <location>
        <begin position="28"/>
        <end position="129"/>
    </location>
</feature>
<evidence type="ECO:0000256" key="1">
    <source>
        <dbReference type="SAM" id="Phobius"/>
    </source>
</evidence>
<sequence>MDSDLSIVILLLWSMQYGGSFHVQDTSLIQIAFANEQINASCQVTMICKPEYADFEISYYRSDLEGREITVYNEHKTHPACSVNTTFQTRYKLQIEPTQHASVTGTYSCKVEWKKSLIRRGNGMFILFREKGYYLAEKRPAIWICLITVIIILVALSIVGTALLVWKREVMWPWKNHVKKCPDKRPTPQDIQPPESMYTDLQPHQPDIYIDFQKNLSTPSYTVMPKTKEIQGEIQDVYENNSTDVYENI</sequence>
<organism evidence="4 5">
    <name type="scientific">Phrynosoma platyrhinos</name>
    <name type="common">Desert horned lizard</name>
    <dbReference type="NCBI Taxonomy" id="52577"/>
    <lineage>
        <taxon>Eukaryota</taxon>
        <taxon>Metazoa</taxon>
        <taxon>Chordata</taxon>
        <taxon>Craniata</taxon>
        <taxon>Vertebrata</taxon>
        <taxon>Euteleostomi</taxon>
        <taxon>Lepidosauria</taxon>
        <taxon>Squamata</taxon>
        <taxon>Bifurcata</taxon>
        <taxon>Unidentata</taxon>
        <taxon>Episquamata</taxon>
        <taxon>Toxicofera</taxon>
        <taxon>Iguania</taxon>
        <taxon>Phrynosomatidae</taxon>
        <taxon>Phrynosomatinae</taxon>
        <taxon>Phrynosoma</taxon>
    </lineage>
</organism>
<keyword evidence="5" id="KW-1185">Reference proteome</keyword>
<evidence type="ECO:0000259" key="3">
    <source>
        <dbReference type="Pfam" id="PF25830"/>
    </source>
</evidence>
<evidence type="ECO:0000313" key="5">
    <source>
        <dbReference type="Proteomes" id="UP000826234"/>
    </source>
</evidence>
<keyword evidence="1" id="KW-1133">Transmembrane helix</keyword>
<dbReference type="InterPro" id="IPR036179">
    <property type="entry name" value="Ig-like_dom_sf"/>
</dbReference>
<evidence type="ECO:0000313" key="4">
    <source>
        <dbReference type="EMBL" id="KAH0616818.1"/>
    </source>
</evidence>
<dbReference type="EMBL" id="JAIPUX010005290">
    <property type="protein sequence ID" value="KAH0616818.1"/>
    <property type="molecule type" value="Genomic_DNA"/>
</dbReference>
<dbReference type="PANTHER" id="PTHR35680:SF1">
    <property type="entry name" value="NFAT ACTIVATION MOLECULE 1"/>
    <property type="match status" value="1"/>
</dbReference>
<keyword evidence="1" id="KW-0812">Transmembrane</keyword>
<feature type="transmembrane region" description="Helical" evidence="1">
    <location>
        <begin position="141"/>
        <end position="166"/>
    </location>
</feature>
<feature type="signal peptide" evidence="2">
    <location>
        <begin position="1"/>
        <end position="20"/>
    </location>
</feature>
<dbReference type="PANTHER" id="PTHR35680">
    <property type="entry name" value="NFAT ACTIVATION MOLECULE 1"/>
    <property type="match status" value="1"/>
</dbReference>
<proteinExistence type="predicted"/>
<comment type="caution">
    <text evidence="4">The sequence shown here is derived from an EMBL/GenBank/DDBJ whole genome shotgun (WGS) entry which is preliminary data.</text>
</comment>
<reference evidence="4 5" key="1">
    <citation type="journal article" date="2022" name="Gigascience">
        <title>A chromosome-level genome assembly and annotation of the desert horned lizard, Phrynosoma platyrhinos, provides insight into chromosomal rearrangements among reptiles.</title>
        <authorList>
            <person name="Koochekian N."/>
            <person name="Ascanio A."/>
            <person name="Farleigh K."/>
            <person name="Card D.C."/>
            <person name="Schield D.R."/>
            <person name="Castoe T.A."/>
            <person name="Jezkova T."/>
        </authorList>
    </citation>
    <scope>NUCLEOTIDE SEQUENCE [LARGE SCALE GENOMIC DNA]</scope>
    <source>
        <strain evidence="4">NK-2021</strain>
    </source>
</reference>
<dbReference type="InterPro" id="IPR057883">
    <property type="entry name" value="Ig_NFAM1"/>
</dbReference>
<dbReference type="Pfam" id="PF25830">
    <property type="entry name" value="Ig_NFAM1"/>
    <property type="match status" value="1"/>
</dbReference>
<protein>
    <recommendedName>
        <fullName evidence="3">NFAM1 Ig-like domain-containing protein</fullName>
    </recommendedName>
</protein>
<evidence type="ECO:0000256" key="2">
    <source>
        <dbReference type="SAM" id="SignalP"/>
    </source>
</evidence>
<dbReference type="SUPFAM" id="SSF48726">
    <property type="entry name" value="Immunoglobulin"/>
    <property type="match status" value="1"/>
</dbReference>
<accession>A0ABQ7SHK6</accession>
<dbReference type="InterPro" id="IPR033549">
    <property type="entry name" value="NFAM1"/>
</dbReference>
<keyword evidence="1" id="KW-0472">Membrane</keyword>
<feature type="chain" id="PRO_5045475589" description="NFAM1 Ig-like domain-containing protein" evidence="2">
    <location>
        <begin position="21"/>
        <end position="249"/>
    </location>
</feature>
<gene>
    <name evidence="4" type="ORF">JD844_028232</name>
</gene>
<name>A0ABQ7SHK6_PHRPL</name>
<dbReference type="Proteomes" id="UP000826234">
    <property type="component" value="Unassembled WGS sequence"/>
</dbReference>
<keyword evidence="2" id="KW-0732">Signal</keyword>